<dbReference type="Pfam" id="PF00860">
    <property type="entry name" value="Xan_ur_permease"/>
    <property type="match status" value="1"/>
</dbReference>
<evidence type="ECO:0000256" key="9">
    <source>
        <dbReference type="SAM" id="Phobius"/>
    </source>
</evidence>
<keyword evidence="4 8" id="KW-1003">Cell membrane</keyword>
<keyword evidence="11" id="KW-1185">Reference proteome</keyword>
<reference evidence="10 11" key="1">
    <citation type="submission" date="2014-01" db="EMBL/GenBank/DDBJ databases">
        <title>Genome sequencing of Thermotog hypogea.</title>
        <authorList>
            <person name="Zhang X."/>
            <person name="Alvare G."/>
            <person name="Fristensky B."/>
            <person name="Chen L."/>
            <person name="Suen T."/>
            <person name="Chen Q."/>
            <person name="Ma K."/>
        </authorList>
    </citation>
    <scope>NUCLEOTIDE SEQUENCE [LARGE SCALE GENOMIC DNA]</scope>
    <source>
        <strain evidence="10 11">DSM 11164</strain>
    </source>
</reference>
<protein>
    <submittedName>
        <fullName evidence="10">Permease</fullName>
    </submittedName>
</protein>
<dbReference type="InterPro" id="IPR026033">
    <property type="entry name" value="Azg-like_bact_archaea"/>
</dbReference>
<comment type="similarity">
    <text evidence="2 8">Belongs to the nucleobase:cation symporter-2 (NCS2) (TC 2.A.40) family. Azg-like subfamily.</text>
</comment>
<evidence type="ECO:0000256" key="5">
    <source>
        <dbReference type="ARBA" id="ARBA00022692"/>
    </source>
</evidence>
<dbReference type="InterPro" id="IPR045018">
    <property type="entry name" value="Azg-like"/>
</dbReference>
<proteinExistence type="inferred from homology"/>
<dbReference type="PATRIC" id="fig|1123384.7.peg.2041"/>
<evidence type="ECO:0000313" key="11">
    <source>
        <dbReference type="Proteomes" id="UP000077469"/>
    </source>
</evidence>
<feature type="transmembrane region" description="Helical" evidence="9">
    <location>
        <begin position="426"/>
        <end position="442"/>
    </location>
</feature>
<dbReference type="PaxDb" id="1123384-AJ81_10165"/>
<comment type="subcellular location">
    <subcellularLocation>
        <location evidence="1 8">Cell membrane</location>
        <topology evidence="1 8">Multi-pass membrane protein</topology>
    </subcellularLocation>
</comment>
<dbReference type="OrthoDB" id="9808458at2"/>
<sequence>MEKLFRLKEQGTTVRREIIAGITTFLTMAYIVFVNPSILINVIPGATPGSSLYTQFFGAFMVATIIGSFIATMIMGLYANYPFALAPGMGLNAYFAFTVCLKMGIDWRVALAAVFVEGIIFIVLTITGARSFVVKAIPASVKLATGAGIGLFIAFIGLKSAGIVVSDPATFVSLGHLSDPNVLVAIIGFFIIAALFAMRIPGAIMIGILASTLIGALPIFGVTKYQGIVGKVPSIAPTFMKMDFNLQALGSATFWMVVFTFFFVDFFDTVGTLTGLAESTGFTKNGEFPRASKAYLADAVGTSVGAMFGTSTVTTYIESSAGIAEGGRTGLTAVTVAVLMLLMLFFSPLAMTVPAAATAPALIFVGVLMMKSLKKIDWDDVTEAIPAFITLLMMPLTYSIANGIALGIVTYPIVKLLSGKGKQIHWFTWILAILFVLYLVLLRE</sequence>
<feature type="transmembrane region" description="Helical" evidence="9">
    <location>
        <begin position="329"/>
        <end position="347"/>
    </location>
</feature>
<evidence type="ECO:0000256" key="2">
    <source>
        <dbReference type="ARBA" id="ARBA00005697"/>
    </source>
</evidence>
<feature type="transmembrane region" description="Helical" evidence="9">
    <location>
        <begin position="84"/>
        <end position="102"/>
    </location>
</feature>
<evidence type="ECO:0000256" key="3">
    <source>
        <dbReference type="ARBA" id="ARBA00022448"/>
    </source>
</evidence>
<evidence type="ECO:0000256" key="8">
    <source>
        <dbReference type="PIRNR" id="PIRNR005353"/>
    </source>
</evidence>
<dbReference type="PIRSF" id="PIRSF005353">
    <property type="entry name" value="PbuG"/>
    <property type="match status" value="1"/>
</dbReference>
<keyword evidence="7 8" id="KW-0472">Membrane</keyword>
<dbReference type="EMBL" id="CP007141">
    <property type="protein sequence ID" value="AJC74480.1"/>
    <property type="molecule type" value="Genomic_DNA"/>
</dbReference>
<feature type="transmembrane region" description="Helical" evidence="9">
    <location>
        <begin position="294"/>
        <end position="317"/>
    </location>
</feature>
<gene>
    <name evidence="10" type="ORF">AJ81_10165</name>
</gene>
<dbReference type="PANTHER" id="PTHR43337">
    <property type="entry name" value="XANTHINE/URACIL PERMEASE C887.17-RELATED"/>
    <property type="match status" value="1"/>
</dbReference>
<feature type="transmembrane region" description="Helical" evidence="9">
    <location>
        <begin position="385"/>
        <end position="414"/>
    </location>
</feature>
<dbReference type="InterPro" id="IPR006043">
    <property type="entry name" value="NCS2"/>
</dbReference>
<dbReference type="KEGG" id="phy:AJ81_10165"/>
<feature type="transmembrane region" description="Helical" evidence="9">
    <location>
        <begin position="203"/>
        <end position="223"/>
    </location>
</feature>
<feature type="transmembrane region" description="Helical" evidence="9">
    <location>
        <begin position="20"/>
        <end position="44"/>
    </location>
</feature>
<dbReference type="AlphaFoldDB" id="A0A0X1KT33"/>
<evidence type="ECO:0000256" key="4">
    <source>
        <dbReference type="ARBA" id="ARBA00022475"/>
    </source>
</evidence>
<organism evidence="10 11">
    <name type="scientific">Pseudothermotoga hypogea DSM 11164 = NBRC 106472</name>
    <dbReference type="NCBI Taxonomy" id="1123384"/>
    <lineage>
        <taxon>Bacteria</taxon>
        <taxon>Thermotogati</taxon>
        <taxon>Thermotogota</taxon>
        <taxon>Thermotogae</taxon>
        <taxon>Thermotogales</taxon>
        <taxon>Thermotogaceae</taxon>
        <taxon>Pseudothermotoga</taxon>
    </lineage>
</organism>
<evidence type="ECO:0000256" key="6">
    <source>
        <dbReference type="ARBA" id="ARBA00022989"/>
    </source>
</evidence>
<keyword evidence="6 8" id="KW-1133">Transmembrane helix</keyword>
<feature type="transmembrane region" description="Helical" evidence="9">
    <location>
        <begin position="109"/>
        <end position="132"/>
    </location>
</feature>
<dbReference type="STRING" id="1123384.AJ81_10165"/>
<accession>A0A0X1KT33</accession>
<feature type="transmembrane region" description="Helical" evidence="9">
    <location>
        <begin position="244"/>
        <end position="264"/>
    </location>
</feature>
<dbReference type="PANTHER" id="PTHR43337:SF1">
    <property type="entry name" value="XANTHINE_URACIL PERMEASE C887.17-RELATED"/>
    <property type="match status" value="1"/>
</dbReference>
<feature type="transmembrane region" description="Helical" evidence="9">
    <location>
        <begin position="56"/>
        <end position="78"/>
    </location>
</feature>
<dbReference type="GO" id="GO:0005886">
    <property type="term" value="C:plasma membrane"/>
    <property type="evidence" value="ECO:0007669"/>
    <property type="project" value="UniProtKB-SubCell"/>
</dbReference>
<feature type="transmembrane region" description="Helical" evidence="9">
    <location>
        <begin position="144"/>
        <end position="165"/>
    </location>
</feature>
<name>A0A0X1KT33_9THEM</name>
<dbReference type="Proteomes" id="UP000077469">
    <property type="component" value="Chromosome"/>
</dbReference>
<dbReference type="GO" id="GO:0005345">
    <property type="term" value="F:purine nucleobase transmembrane transporter activity"/>
    <property type="evidence" value="ECO:0007669"/>
    <property type="project" value="TreeGrafter"/>
</dbReference>
<feature type="transmembrane region" description="Helical" evidence="9">
    <location>
        <begin position="177"/>
        <end position="197"/>
    </location>
</feature>
<keyword evidence="3 8" id="KW-0813">Transport</keyword>
<keyword evidence="5 8" id="KW-0812">Transmembrane</keyword>
<evidence type="ECO:0000256" key="1">
    <source>
        <dbReference type="ARBA" id="ARBA00004651"/>
    </source>
</evidence>
<evidence type="ECO:0000256" key="7">
    <source>
        <dbReference type="ARBA" id="ARBA00023136"/>
    </source>
</evidence>
<evidence type="ECO:0000313" key="10">
    <source>
        <dbReference type="EMBL" id="AJC74480.1"/>
    </source>
</evidence>
<dbReference type="RefSeq" id="WP_031502647.1">
    <property type="nucleotide sequence ID" value="NC_022795.1"/>
</dbReference>